<proteinExistence type="predicted"/>
<organism evidence="1 2">
    <name type="scientific">Dibothriocephalus latus</name>
    <name type="common">Fish tapeworm</name>
    <name type="synonym">Diphyllobothrium latum</name>
    <dbReference type="NCBI Taxonomy" id="60516"/>
    <lineage>
        <taxon>Eukaryota</taxon>
        <taxon>Metazoa</taxon>
        <taxon>Spiralia</taxon>
        <taxon>Lophotrochozoa</taxon>
        <taxon>Platyhelminthes</taxon>
        <taxon>Cestoda</taxon>
        <taxon>Eucestoda</taxon>
        <taxon>Diphyllobothriidea</taxon>
        <taxon>Diphyllobothriidae</taxon>
        <taxon>Dibothriocephalus</taxon>
    </lineage>
</organism>
<reference evidence="1 2" key="1">
    <citation type="submission" date="2018-11" db="EMBL/GenBank/DDBJ databases">
        <authorList>
            <consortium name="Pathogen Informatics"/>
        </authorList>
    </citation>
    <scope>NUCLEOTIDE SEQUENCE [LARGE SCALE GENOMIC DNA]</scope>
</reference>
<accession>A0A3P7N380</accession>
<gene>
    <name evidence="1" type="ORF">DILT_LOCUS14622</name>
</gene>
<evidence type="ECO:0000313" key="2">
    <source>
        <dbReference type="Proteomes" id="UP000281553"/>
    </source>
</evidence>
<dbReference type="EMBL" id="UYRU01075115">
    <property type="protein sequence ID" value="VDN25461.1"/>
    <property type="molecule type" value="Genomic_DNA"/>
</dbReference>
<sequence length="81" mass="9099">MLSAALIGEFMVACTPYISSFKTEPQYGFDSKSRVVCCSVDFCGENHELASCSRRRLKTHSILMPILSFGRGNKLENELFE</sequence>
<name>A0A3P7N380_DIBLA</name>
<dbReference type="Proteomes" id="UP000281553">
    <property type="component" value="Unassembled WGS sequence"/>
</dbReference>
<keyword evidence="2" id="KW-1185">Reference proteome</keyword>
<protein>
    <submittedName>
        <fullName evidence="1">Uncharacterized protein</fullName>
    </submittedName>
</protein>
<dbReference type="AlphaFoldDB" id="A0A3P7N380"/>
<evidence type="ECO:0000313" key="1">
    <source>
        <dbReference type="EMBL" id="VDN25461.1"/>
    </source>
</evidence>